<dbReference type="InterPro" id="IPR036291">
    <property type="entry name" value="NAD(P)-bd_dom_sf"/>
</dbReference>
<name>A0ABD0ZJP3_9HEMI</name>
<evidence type="ECO:0000313" key="4">
    <source>
        <dbReference type="Proteomes" id="UP001558652"/>
    </source>
</evidence>
<gene>
    <name evidence="3" type="ORF">AAG570_000196</name>
</gene>
<organism evidence="3 4">
    <name type="scientific">Ranatra chinensis</name>
    <dbReference type="NCBI Taxonomy" id="642074"/>
    <lineage>
        <taxon>Eukaryota</taxon>
        <taxon>Metazoa</taxon>
        <taxon>Ecdysozoa</taxon>
        <taxon>Arthropoda</taxon>
        <taxon>Hexapoda</taxon>
        <taxon>Insecta</taxon>
        <taxon>Pterygota</taxon>
        <taxon>Neoptera</taxon>
        <taxon>Paraneoptera</taxon>
        <taxon>Hemiptera</taxon>
        <taxon>Heteroptera</taxon>
        <taxon>Panheteroptera</taxon>
        <taxon>Nepomorpha</taxon>
        <taxon>Nepidae</taxon>
        <taxon>Ranatrinae</taxon>
        <taxon>Ranatra</taxon>
    </lineage>
</organism>
<evidence type="ECO:0000313" key="3">
    <source>
        <dbReference type="EMBL" id="KAL1140264.1"/>
    </source>
</evidence>
<evidence type="ECO:0000256" key="2">
    <source>
        <dbReference type="ARBA" id="ARBA00023002"/>
    </source>
</evidence>
<sequence length="128" mass="14498">ITKWSSYPEFVSEVNNIVGDYGLNILIHNSGLFFSRVKTIEDVVGQELYLNFNVNTIGPILLTQSLLPLLRQGAEVNKSEPFGPKRAAIYYISSNLASIQGNVEGGYWGYRESKVIIFFIFFTVLYYT</sequence>
<dbReference type="SUPFAM" id="SSF51735">
    <property type="entry name" value="NAD(P)-binding Rossmann-fold domains"/>
    <property type="match status" value="1"/>
</dbReference>
<dbReference type="EMBL" id="JBFDAA010000001">
    <property type="protein sequence ID" value="KAL1140264.1"/>
    <property type="molecule type" value="Genomic_DNA"/>
</dbReference>
<dbReference type="Proteomes" id="UP001558652">
    <property type="component" value="Unassembled WGS sequence"/>
</dbReference>
<dbReference type="PANTHER" id="PTHR43544:SF7">
    <property type="entry name" value="NADB-LER2"/>
    <property type="match status" value="1"/>
</dbReference>
<proteinExistence type="predicted"/>
<keyword evidence="1" id="KW-0521">NADP</keyword>
<accession>A0ABD0ZJP3</accession>
<dbReference type="PANTHER" id="PTHR43544">
    <property type="entry name" value="SHORT-CHAIN DEHYDROGENASE/REDUCTASE"/>
    <property type="match status" value="1"/>
</dbReference>
<reference evidence="3 4" key="1">
    <citation type="submission" date="2024-07" db="EMBL/GenBank/DDBJ databases">
        <title>Chromosome-level genome assembly of the water stick insect Ranatra chinensis (Heteroptera: Nepidae).</title>
        <authorList>
            <person name="Liu X."/>
        </authorList>
    </citation>
    <scope>NUCLEOTIDE SEQUENCE [LARGE SCALE GENOMIC DNA]</scope>
    <source>
        <strain evidence="3">Cailab_2021Rc</strain>
        <tissue evidence="3">Muscle</tissue>
    </source>
</reference>
<protein>
    <submittedName>
        <fullName evidence="3">Uncharacterized protein</fullName>
    </submittedName>
</protein>
<feature type="non-terminal residue" evidence="3">
    <location>
        <position position="1"/>
    </location>
</feature>
<evidence type="ECO:0000256" key="1">
    <source>
        <dbReference type="ARBA" id="ARBA00022857"/>
    </source>
</evidence>
<comment type="caution">
    <text evidence="3">The sequence shown here is derived from an EMBL/GenBank/DDBJ whole genome shotgun (WGS) entry which is preliminary data.</text>
</comment>
<keyword evidence="4" id="KW-1185">Reference proteome</keyword>
<dbReference type="Gene3D" id="3.40.50.720">
    <property type="entry name" value="NAD(P)-binding Rossmann-like Domain"/>
    <property type="match status" value="1"/>
</dbReference>
<dbReference type="GO" id="GO:0016491">
    <property type="term" value="F:oxidoreductase activity"/>
    <property type="evidence" value="ECO:0007669"/>
    <property type="project" value="UniProtKB-KW"/>
</dbReference>
<dbReference type="AlphaFoldDB" id="A0ABD0ZJP3"/>
<dbReference type="InterPro" id="IPR051468">
    <property type="entry name" value="Fungal_SecMetab_SDRs"/>
</dbReference>
<keyword evidence="2" id="KW-0560">Oxidoreductase</keyword>